<protein>
    <submittedName>
        <fullName evidence="2">Glycosyltransferase</fullName>
    </submittedName>
</protein>
<dbReference type="PANTHER" id="PTHR43685">
    <property type="entry name" value="GLYCOSYLTRANSFERASE"/>
    <property type="match status" value="1"/>
</dbReference>
<dbReference type="Pfam" id="PF00535">
    <property type="entry name" value="Glycos_transf_2"/>
    <property type="match status" value="1"/>
</dbReference>
<dbReference type="GO" id="GO:0016740">
    <property type="term" value="F:transferase activity"/>
    <property type="evidence" value="ECO:0007669"/>
    <property type="project" value="UniProtKB-KW"/>
</dbReference>
<dbReference type="Gene3D" id="3.90.550.10">
    <property type="entry name" value="Spore Coat Polysaccharide Biosynthesis Protein SpsA, Chain A"/>
    <property type="match status" value="1"/>
</dbReference>
<keyword evidence="2" id="KW-0808">Transferase</keyword>
<evidence type="ECO:0000313" key="3">
    <source>
        <dbReference type="Proteomes" id="UP000475117"/>
    </source>
</evidence>
<evidence type="ECO:0000259" key="1">
    <source>
        <dbReference type="Pfam" id="PF00535"/>
    </source>
</evidence>
<dbReference type="AlphaFoldDB" id="A0A6B3L3H2"/>
<gene>
    <name evidence="2" type="ORF">G3M56_003275</name>
</gene>
<evidence type="ECO:0000313" key="2">
    <source>
        <dbReference type="EMBL" id="QQL45624.1"/>
    </source>
</evidence>
<dbReference type="Proteomes" id="UP000475117">
    <property type="component" value="Chromosome"/>
</dbReference>
<keyword evidence="3" id="KW-1185">Reference proteome</keyword>
<dbReference type="InterPro" id="IPR029044">
    <property type="entry name" value="Nucleotide-diphossugar_trans"/>
</dbReference>
<reference evidence="2 3" key="1">
    <citation type="submission" date="2020-12" db="EMBL/GenBank/DDBJ databases">
        <title>Sulforoseuscoccus oceanibium gen. nov., sp. nov., a representative of the phylum Verrucomicrobia with special cytoplasmic membrane, and proposal of Sulforoseuscoccusaceae fam. nov.</title>
        <authorList>
            <person name="Xi F."/>
        </authorList>
    </citation>
    <scope>NUCLEOTIDE SEQUENCE [LARGE SCALE GENOMIC DNA]</scope>
    <source>
        <strain evidence="2 3">T37</strain>
    </source>
</reference>
<organism evidence="2 3">
    <name type="scientific">Sulfuriroseicoccus oceanibius</name>
    <dbReference type="NCBI Taxonomy" id="2707525"/>
    <lineage>
        <taxon>Bacteria</taxon>
        <taxon>Pseudomonadati</taxon>
        <taxon>Verrucomicrobiota</taxon>
        <taxon>Verrucomicrobiia</taxon>
        <taxon>Verrucomicrobiales</taxon>
        <taxon>Verrucomicrobiaceae</taxon>
        <taxon>Sulfuriroseicoccus</taxon>
    </lineage>
</organism>
<proteinExistence type="predicted"/>
<dbReference type="PANTHER" id="PTHR43685:SF2">
    <property type="entry name" value="GLYCOSYLTRANSFERASE 2-LIKE DOMAIN-CONTAINING PROTEIN"/>
    <property type="match status" value="1"/>
</dbReference>
<dbReference type="SUPFAM" id="SSF53448">
    <property type="entry name" value="Nucleotide-diphospho-sugar transferases"/>
    <property type="match status" value="1"/>
</dbReference>
<dbReference type="InterPro" id="IPR001173">
    <property type="entry name" value="Glyco_trans_2-like"/>
</dbReference>
<feature type="domain" description="Glycosyltransferase 2-like" evidence="1">
    <location>
        <begin position="20"/>
        <end position="182"/>
    </location>
</feature>
<dbReference type="InterPro" id="IPR050834">
    <property type="entry name" value="Glycosyltransf_2"/>
</dbReference>
<sequence length="312" mass="34496">MLEVTMGSDAIASGGGIALCVTTCRRDEGLERLLASISDLDDLEQVPLTVVVVDNAGSLEAKRISECWGRKHGISVRYAHESQRGISYARNRALREVPEDAEFVAFLDDDEVATPGWLTAMMEGVNRFNADVWNGPVLSEYPADTPDWVMRGKFHERPRRASGTARDRANTGNVMFRRSLLDRLDLWFDPELARSGGEDDDFFGRAVVAGAKIVWVDDAVVYERLEQARVSAKWILRRAYQYGYASTVIRRKRGGAGRMGAALVKACARVFLTPLTFWVGLLRVEWGVKAVGSGARGLGVFAALLGKDYKGY</sequence>
<name>A0A6B3L3H2_9BACT</name>
<dbReference type="RefSeq" id="WP_164363271.1">
    <property type="nucleotide sequence ID" value="NZ_CP066776.1"/>
</dbReference>
<dbReference type="EMBL" id="CP066776">
    <property type="protein sequence ID" value="QQL45624.1"/>
    <property type="molecule type" value="Genomic_DNA"/>
</dbReference>
<accession>A0A6B3L3H2</accession>
<dbReference type="KEGG" id="soa:G3M56_003275"/>